<dbReference type="RefSeq" id="WP_211216815.1">
    <property type="nucleotide sequence ID" value="NZ_JBIAZU010000005.1"/>
</dbReference>
<accession>A0ABW6WLD4</accession>
<comment type="caution">
    <text evidence="2">The sequence shown here is derived from an EMBL/GenBank/DDBJ whole genome shotgun (WGS) entry which is preliminary data.</text>
</comment>
<name>A0ABW6WLD4_9ACTN</name>
<proteinExistence type="predicted"/>
<evidence type="ECO:0000256" key="1">
    <source>
        <dbReference type="SAM" id="SignalP"/>
    </source>
</evidence>
<feature type="chain" id="PRO_5047542528" evidence="1">
    <location>
        <begin position="24"/>
        <end position="186"/>
    </location>
</feature>
<dbReference type="EMBL" id="JBIAZU010000005">
    <property type="protein sequence ID" value="MFF5293250.1"/>
    <property type="molecule type" value="Genomic_DNA"/>
</dbReference>
<sequence length="186" mass="19282">MRTRSVVLGAAVLLGLAACDSHADATNDSDPLPPVQLAQQPAASAGGACILWDYAFIKSKIGVTFEVAASDQVDDTSTCVVQTIAGDWPDLALSVVESTQADAKLFLSDLKPDKATTLKGLGKAAYRLNTAASGGHGPSVEIGWLSEAKQLQTLRFTFAKTAKAADVTAMNTRLLSLAKAMDTTAG</sequence>
<evidence type="ECO:0000313" key="2">
    <source>
        <dbReference type="EMBL" id="MFF5293250.1"/>
    </source>
</evidence>
<feature type="signal peptide" evidence="1">
    <location>
        <begin position="1"/>
        <end position="23"/>
    </location>
</feature>
<protein>
    <submittedName>
        <fullName evidence="2">Uncharacterized protein</fullName>
    </submittedName>
</protein>
<organism evidence="2 3">
    <name type="scientific">Paractinoplanes globisporus</name>
    <dbReference type="NCBI Taxonomy" id="113565"/>
    <lineage>
        <taxon>Bacteria</taxon>
        <taxon>Bacillati</taxon>
        <taxon>Actinomycetota</taxon>
        <taxon>Actinomycetes</taxon>
        <taxon>Micromonosporales</taxon>
        <taxon>Micromonosporaceae</taxon>
        <taxon>Paractinoplanes</taxon>
    </lineage>
</organism>
<keyword evidence="3" id="KW-1185">Reference proteome</keyword>
<evidence type="ECO:0000313" key="3">
    <source>
        <dbReference type="Proteomes" id="UP001602245"/>
    </source>
</evidence>
<reference evidence="2 3" key="1">
    <citation type="submission" date="2024-10" db="EMBL/GenBank/DDBJ databases">
        <title>The Natural Products Discovery Center: Release of the First 8490 Sequenced Strains for Exploring Actinobacteria Biosynthetic Diversity.</title>
        <authorList>
            <person name="Kalkreuter E."/>
            <person name="Kautsar S.A."/>
            <person name="Yang D."/>
            <person name="Bader C.D."/>
            <person name="Teijaro C.N."/>
            <person name="Fluegel L."/>
            <person name="Davis C.M."/>
            <person name="Simpson J.R."/>
            <person name="Lauterbach L."/>
            <person name="Steele A.D."/>
            <person name="Gui C."/>
            <person name="Meng S."/>
            <person name="Li G."/>
            <person name="Viehrig K."/>
            <person name="Ye F."/>
            <person name="Su P."/>
            <person name="Kiefer A.F."/>
            <person name="Nichols A."/>
            <person name="Cepeda A.J."/>
            <person name="Yan W."/>
            <person name="Fan B."/>
            <person name="Jiang Y."/>
            <person name="Adhikari A."/>
            <person name="Zheng C.-J."/>
            <person name="Schuster L."/>
            <person name="Cowan T.M."/>
            <person name="Smanski M.J."/>
            <person name="Chevrette M.G."/>
            <person name="De Carvalho L.P.S."/>
            <person name="Shen B."/>
        </authorList>
    </citation>
    <scope>NUCLEOTIDE SEQUENCE [LARGE SCALE GENOMIC DNA]</scope>
    <source>
        <strain evidence="2 3">NPDC000087</strain>
    </source>
</reference>
<dbReference type="Proteomes" id="UP001602245">
    <property type="component" value="Unassembled WGS sequence"/>
</dbReference>
<keyword evidence="1" id="KW-0732">Signal</keyword>
<gene>
    <name evidence="2" type="ORF">ACFY35_27775</name>
</gene>
<dbReference type="PROSITE" id="PS51257">
    <property type="entry name" value="PROKAR_LIPOPROTEIN"/>
    <property type="match status" value="1"/>
</dbReference>